<dbReference type="OMA" id="FVIEEKF"/>
<dbReference type="Gene3D" id="3.30.2010.10">
    <property type="entry name" value="Metalloproteases ('zincins'), catalytic domain"/>
    <property type="match status" value="1"/>
</dbReference>
<dbReference type="PANTHER" id="PTHR10120">
    <property type="entry name" value="CAAX PRENYL PROTEASE 1"/>
    <property type="match status" value="1"/>
</dbReference>
<feature type="binding site" evidence="8">
    <location>
        <position position="298"/>
    </location>
    <ligand>
        <name>Zn(2+)</name>
        <dbReference type="ChEBI" id="CHEBI:29105"/>
        <note>catalytic</note>
    </ligand>
</feature>
<dbReference type="GO" id="GO:0005789">
    <property type="term" value="C:endoplasmic reticulum membrane"/>
    <property type="evidence" value="ECO:0007669"/>
    <property type="project" value="UniProtKB-SubCell"/>
</dbReference>
<keyword evidence="4 8" id="KW-0862">Zinc</keyword>
<keyword evidence="9" id="KW-0472">Membrane</keyword>
<evidence type="ECO:0000259" key="10">
    <source>
        <dbReference type="Pfam" id="PF01435"/>
    </source>
</evidence>
<dbReference type="InterPro" id="IPR027057">
    <property type="entry name" value="CAXX_Prtase_1"/>
</dbReference>
<dbReference type="Proteomes" id="UP000030742">
    <property type="component" value="Unassembled WGS sequence"/>
</dbReference>
<protein>
    <recommendedName>
        <fullName evidence="9">CAAX prenyl protease</fullName>
        <ecNumber evidence="9">3.4.24.84</ecNumber>
    </recommendedName>
</protein>
<organism evidence="12">
    <name type="scientific">Dendroctonus ponderosae</name>
    <name type="common">Mountain pine beetle</name>
    <dbReference type="NCBI Taxonomy" id="77166"/>
    <lineage>
        <taxon>Eukaryota</taxon>
        <taxon>Metazoa</taxon>
        <taxon>Ecdysozoa</taxon>
        <taxon>Arthropoda</taxon>
        <taxon>Hexapoda</taxon>
        <taxon>Insecta</taxon>
        <taxon>Pterygota</taxon>
        <taxon>Neoptera</taxon>
        <taxon>Endopterygota</taxon>
        <taxon>Coleoptera</taxon>
        <taxon>Polyphaga</taxon>
        <taxon>Cucujiformia</taxon>
        <taxon>Curculionidae</taxon>
        <taxon>Scolytinae</taxon>
        <taxon>Dendroctonus</taxon>
    </lineage>
</organism>
<comment type="cofactor">
    <cofactor evidence="8 9">
        <name>Zn(2+)</name>
        <dbReference type="ChEBI" id="CHEBI:29105"/>
    </cofactor>
    <text evidence="8 9">Binds 1 zinc ion per subunit.</text>
</comment>
<feature type="binding site" evidence="8">
    <location>
        <position position="294"/>
    </location>
    <ligand>
        <name>Zn(2+)</name>
        <dbReference type="ChEBI" id="CHEBI:29105"/>
        <note>catalytic</note>
    </ligand>
</feature>
<dbReference type="GO" id="GO:0071586">
    <property type="term" value="P:CAAX-box protein processing"/>
    <property type="evidence" value="ECO:0007669"/>
    <property type="project" value="UniProtKB-UniRule"/>
</dbReference>
<feature type="transmembrane region" description="Helical" evidence="9">
    <location>
        <begin position="343"/>
        <end position="365"/>
    </location>
</feature>
<dbReference type="InterPro" id="IPR001915">
    <property type="entry name" value="Peptidase_M48"/>
</dbReference>
<sequence>MSLLSFIDKLDDQCIRYVIILLLWADYIWETYLSIRQFGVAKSTVQIPHQLKDVMKNDEYEKARNYSIAKLKFGFVKQFHSIIINTVVIHQGILAEIWRFTEGINPFMDEVSTSCIWLVLLQLMTTLLDLPFTIYYNFVLEEAFGFNKQTAGFFVWDKIKQFLVLQIITTMVASIVIVVVKNGGDFFFIYLWAIVGVLTLVLLTIYPAVIAPLFDKYNRLAEGELKSDIEALAASLKFPLTDLYVVEGSKRSSHSNAYFYGLFKSKRIVLFDTLLAKDDGSGCDNDEILAVLSHELGHWSRNHNIKNLVIGQVNLFLLFTVFGVTFKYPKLYTALGFYRSKPVLVGLFVVLQYVMMPYNTVLSFLMTVLSRKFEFEADDFAVQQNKGVALERSLLKLNKDNSGFPVHDWLYSVWHFSHPPLLQRIEALRESVKKFESKEK</sequence>
<dbReference type="Pfam" id="PF01435">
    <property type="entry name" value="Peptidase_M48"/>
    <property type="match status" value="1"/>
</dbReference>
<keyword evidence="1 9" id="KW-0645">Protease</keyword>
<dbReference type="EC" id="3.4.24.84" evidence="9"/>
<dbReference type="EMBL" id="KB630277">
    <property type="protein sequence ID" value="ERL83507.1"/>
    <property type="molecule type" value="Genomic_DNA"/>
</dbReference>
<dbReference type="HOGENOM" id="CLU_025947_3_3_1"/>
<evidence type="ECO:0000313" key="12">
    <source>
        <dbReference type="EMBL" id="ENN82041.1"/>
    </source>
</evidence>
<dbReference type="OrthoDB" id="360839at2759"/>
<evidence type="ECO:0000256" key="1">
    <source>
        <dbReference type="ARBA" id="ARBA00022670"/>
    </source>
</evidence>
<dbReference type="GO" id="GO:0004222">
    <property type="term" value="F:metalloendopeptidase activity"/>
    <property type="evidence" value="ECO:0007669"/>
    <property type="project" value="UniProtKB-UniRule"/>
</dbReference>
<feature type="transmembrane region" description="Helical" evidence="9">
    <location>
        <begin position="161"/>
        <end position="180"/>
    </location>
</feature>
<keyword evidence="9" id="KW-0812">Transmembrane</keyword>
<name>N6UMW7_DENPD</name>
<dbReference type="FunFam" id="3.30.2010.10:FF:000003">
    <property type="entry name" value="CAAX prenyl protease"/>
    <property type="match status" value="1"/>
</dbReference>
<keyword evidence="5 9" id="KW-0482">Metalloprotease</keyword>
<feature type="binding site" evidence="8">
    <location>
        <position position="374"/>
    </location>
    <ligand>
        <name>Zn(2+)</name>
        <dbReference type="ChEBI" id="CHEBI:29105"/>
        <note>catalytic</note>
    </ligand>
</feature>
<keyword evidence="9" id="KW-1133">Transmembrane helix</keyword>
<dbReference type="AlphaFoldDB" id="N6UMW7"/>
<evidence type="ECO:0000256" key="4">
    <source>
        <dbReference type="ARBA" id="ARBA00022833"/>
    </source>
</evidence>
<dbReference type="EMBL" id="KB632201">
    <property type="protein sequence ID" value="ERL90056.1"/>
    <property type="molecule type" value="Genomic_DNA"/>
</dbReference>
<feature type="domain" description="Peptidase M48" evidence="10">
    <location>
        <begin position="221"/>
        <end position="430"/>
    </location>
</feature>
<evidence type="ECO:0000256" key="3">
    <source>
        <dbReference type="ARBA" id="ARBA00022801"/>
    </source>
</evidence>
<evidence type="ECO:0000256" key="6">
    <source>
        <dbReference type="ARBA" id="ARBA00044456"/>
    </source>
</evidence>
<accession>N6UMW7</accession>
<comment type="similarity">
    <text evidence="9">Belongs to the peptidase M48A family.</text>
</comment>
<evidence type="ECO:0000256" key="9">
    <source>
        <dbReference type="RuleBase" id="RU366005"/>
    </source>
</evidence>
<feature type="active site" evidence="7">
    <location>
        <position position="295"/>
    </location>
</feature>
<dbReference type="InterPro" id="IPR032456">
    <property type="entry name" value="Peptidase_M48_N"/>
</dbReference>
<dbReference type="KEGG" id="dpa:109546183"/>
<dbReference type="EMBL" id="KB739995">
    <property type="protein sequence ID" value="ENN82041.1"/>
    <property type="molecule type" value="Genomic_DNA"/>
</dbReference>
<keyword evidence="3 9" id="KW-0378">Hydrolase</keyword>
<feature type="active site" description="Proton donor" evidence="7">
    <location>
        <position position="378"/>
    </location>
</feature>
<evidence type="ECO:0000256" key="2">
    <source>
        <dbReference type="ARBA" id="ARBA00022723"/>
    </source>
</evidence>
<comment type="subcellular location">
    <subcellularLocation>
        <location evidence="9">Endoplasmic reticulum membrane</location>
        <topology evidence="9">Multi-pass membrane protein</topology>
    </subcellularLocation>
</comment>
<evidence type="ECO:0000259" key="11">
    <source>
        <dbReference type="Pfam" id="PF16491"/>
    </source>
</evidence>
<dbReference type="Proteomes" id="UP000019118">
    <property type="component" value="Unassembled WGS sequence"/>
</dbReference>
<evidence type="ECO:0000313" key="17">
    <source>
        <dbReference type="Proteomes" id="UP000030742"/>
    </source>
</evidence>
<evidence type="ECO:0000313" key="16">
    <source>
        <dbReference type="Proteomes" id="UP000019118"/>
    </source>
</evidence>
<dbReference type="EnsemblMetazoa" id="XM_019917041.1">
    <property type="protein sequence ID" value="XP_019772600.1"/>
    <property type="gene ID" value="LOC109546183"/>
</dbReference>
<dbReference type="CDD" id="cd07343">
    <property type="entry name" value="M48A_Zmpste24p_like"/>
    <property type="match status" value="1"/>
</dbReference>
<feature type="transmembrane region" description="Helical" evidence="9">
    <location>
        <begin position="116"/>
        <end position="140"/>
    </location>
</feature>
<dbReference type="STRING" id="77166.N6UMW7"/>
<reference evidence="15" key="2">
    <citation type="submission" date="2024-08" db="UniProtKB">
        <authorList>
            <consortium name="EnsemblMetazoa"/>
        </authorList>
    </citation>
    <scope>IDENTIFICATION</scope>
</reference>
<feature type="non-terminal residue" evidence="12">
    <location>
        <position position="1"/>
    </location>
</feature>
<evidence type="ECO:0000313" key="14">
    <source>
        <dbReference type="EMBL" id="ERL90056.1"/>
    </source>
</evidence>
<feature type="domain" description="CAAX prenyl protease 1 N-terminal" evidence="11">
    <location>
        <begin position="40"/>
        <end position="216"/>
    </location>
</feature>
<feature type="transmembrane region" description="Helical" evidence="9">
    <location>
        <begin position="186"/>
        <end position="209"/>
    </location>
</feature>
<keyword evidence="16" id="KW-1185">Reference proteome</keyword>
<keyword evidence="9" id="KW-0256">Endoplasmic reticulum</keyword>
<comment type="catalytic activity">
    <reaction evidence="6 9">
        <text>Hydrolyzes the peptide bond -P2-(S-farnesyl or geranylgeranyl)C-P1'-P2'-P3'-COOH where P1' and P2' are amino acids with aliphatic side chains and P3' is any C-terminal residue.</text>
        <dbReference type="EC" id="3.4.24.84"/>
    </reaction>
</comment>
<dbReference type="GO" id="GO:0046872">
    <property type="term" value="F:metal ion binding"/>
    <property type="evidence" value="ECO:0007669"/>
    <property type="project" value="UniProtKB-UniRule"/>
</dbReference>
<evidence type="ECO:0000256" key="8">
    <source>
        <dbReference type="PIRSR" id="PIRSR627057-2"/>
    </source>
</evidence>
<keyword evidence="2 8" id="KW-0479">Metal-binding</keyword>
<gene>
    <name evidence="15" type="primary">109546183</name>
    <name evidence="13" type="ORF">D910_00538</name>
    <name evidence="14" type="ORF">D910_07412</name>
    <name evidence="12" type="ORF">YQE_01616</name>
</gene>
<comment type="function">
    <text evidence="9">Proteolytically removes the C-terminal three residues of farnesylated proteins.</text>
</comment>
<dbReference type="Pfam" id="PF16491">
    <property type="entry name" value="Peptidase_M48_N"/>
    <property type="match status" value="1"/>
</dbReference>
<evidence type="ECO:0000256" key="5">
    <source>
        <dbReference type="ARBA" id="ARBA00023049"/>
    </source>
</evidence>
<evidence type="ECO:0000256" key="7">
    <source>
        <dbReference type="PIRSR" id="PIRSR627057-1"/>
    </source>
</evidence>
<evidence type="ECO:0000313" key="15">
    <source>
        <dbReference type="EnsemblMetazoa" id="XP_019772600.1"/>
    </source>
</evidence>
<proteinExistence type="inferred from homology"/>
<evidence type="ECO:0000313" key="13">
    <source>
        <dbReference type="EMBL" id="ERL83507.1"/>
    </source>
</evidence>
<feature type="transmembrane region" description="Helical" evidence="9">
    <location>
        <begin position="308"/>
        <end position="328"/>
    </location>
</feature>
<reference evidence="16 17" key="1">
    <citation type="journal article" date="2013" name="Genome Biol.">
        <title>Draft genome of the mountain pine beetle, Dendroctonus ponderosae Hopkins, a major forest pest.</title>
        <authorList>
            <person name="Keeling C.I."/>
            <person name="Yuen M.M."/>
            <person name="Liao N.Y."/>
            <person name="Docking T.R."/>
            <person name="Chan S.K."/>
            <person name="Taylor G.A."/>
            <person name="Palmquist D.L."/>
            <person name="Jackman S.D."/>
            <person name="Nguyen A."/>
            <person name="Li M."/>
            <person name="Henderson H."/>
            <person name="Janes J.K."/>
            <person name="Zhao Y."/>
            <person name="Pandoh P."/>
            <person name="Moore R."/>
            <person name="Sperling F.A."/>
            <person name="Huber D.P."/>
            <person name="Birol I."/>
            <person name="Jones S.J."/>
            <person name="Bohlmann J."/>
        </authorList>
    </citation>
    <scope>NUCLEOTIDE SEQUENCE</scope>
</reference>